<dbReference type="EMBL" id="BMAT01007653">
    <property type="protein sequence ID" value="GFR68526.1"/>
    <property type="molecule type" value="Genomic_DNA"/>
</dbReference>
<gene>
    <name evidence="5" type="ORF">ElyMa_003734600</name>
</gene>
<dbReference type="Gene3D" id="2.130.10.10">
    <property type="entry name" value="YVTN repeat-like/Quinoprotein amine dehydrogenase"/>
    <property type="match status" value="2"/>
</dbReference>
<dbReference type="GO" id="GO:0043596">
    <property type="term" value="C:nuclear replication fork"/>
    <property type="evidence" value="ECO:0007669"/>
    <property type="project" value="TreeGrafter"/>
</dbReference>
<evidence type="ECO:0000256" key="1">
    <source>
        <dbReference type="PROSITE-ProRule" id="PRU00221"/>
    </source>
</evidence>
<evidence type="ECO:0000313" key="5">
    <source>
        <dbReference type="EMBL" id="GFR68526.1"/>
    </source>
</evidence>
<protein>
    <submittedName>
        <fullName evidence="5">WD repeat and HMG-box DNA-binding protein 1-like</fullName>
    </submittedName>
</protein>
<comment type="caution">
    <text evidence="5">The sequence shown here is derived from an EMBL/GenBank/DDBJ whole genome shotgun (WGS) entry which is preliminary data.</text>
</comment>
<evidence type="ECO:0000256" key="2">
    <source>
        <dbReference type="PROSITE-ProRule" id="PRU00267"/>
    </source>
</evidence>
<feature type="domain" description="HMG box" evidence="4">
    <location>
        <begin position="599"/>
        <end position="657"/>
    </location>
</feature>
<dbReference type="Pfam" id="PF24817">
    <property type="entry name" value="WD40_WDHD1_1st"/>
    <property type="match status" value="1"/>
</dbReference>
<dbReference type="Gene3D" id="1.10.30.10">
    <property type="entry name" value="High mobility group box domain"/>
    <property type="match status" value="1"/>
</dbReference>
<dbReference type="PROSITE" id="PS50294">
    <property type="entry name" value="WD_REPEATS_REGION"/>
    <property type="match status" value="1"/>
</dbReference>
<dbReference type="GO" id="GO:0003677">
    <property type="term" value="F:DNA binding"/>
    <property type="evidence" value="ECO:0007669"/>
    <property type="project" value="UniProtKB-UniRule"/>
</dbReference>
<dbReference type="InterPro" id="IPR009071">
    <property type="entry name" value="HMG_box_dom"/>
</dbReference>
<sequence length="715" mass="78549">MKPLKLAHRDGHTGVCYDTSGSFILTGGSDGKVCIWEGKDDTDTTTVAVGEKVYAVAFQGGRFFAATDENAIRIHTFPDGVGDGLVTRFTSPCRCFCISEDGSLLIAGADDFKVKVISMEENECICLYSEHQAPILSVSFDPTKEFAASASCDGTVKVWGIHDGTTEKSLDLLAKCSEPGQAKSLCQTYWSHDGEFLLIPVENEIHVCLRSSWETIKKIQHPNITETINVMAMSQDGTYLAFGCVNGDMGIYHWQDMKLIDKHSHPKRLSITSMAWNPKNSRELAFCDNSGQLGFLDTVLGTGQQSGSTKADETNAFNDADDGILFSANGHDDEGGADLDEINKFLDDGDDENSIDIGSIKRSLLPEDNDDAASVLSSKVEDQRTVPQVQAAPSLPPVQAPFQPGSTPEHLSNRFMVWNSVGIIRQYAITVSDKWAAIATANRQIRIFTIGGLQRHVFTLPGDVVSLASHRDRLLVAYHRGLSPIPGDQCMGVYLMKIGQGSMFKVLINGDSLPLSRASKLAWLGFSDEGAAFYMDVEGIVRTQDRQCWVPVANTRQLTTGNQTKLGFGKGTKTTATEVKKEIASQNVEDEEKSENQPVKRKASAFSLWFEANKEEIKNAHPEESEEDLAQKAAEDFRALSKEDRQVWVQKAKSENETGIVPEAGKKRKMSSEEKEDQKEIREEAKRIKTDPEPGKKAPLSQSTNAKLARFVKAD</sequence>
<evidence type="ECO:0000259" key="4">
    <source>
        <dbReference type="PROSITE" id="PS50118"/>
    </source>
</evidence>
<keyword evidence="2" id="KW-0539">Nucleus</keyword>
<feature type="repeat" description="WD" evidence="1">
    <location>
        <begin position="128"/>
        <end position="169"/>
    </location>
</feature>
<evidence type="ECO:0000256" key="3">
    <source>
        <dbReference type="SAM" id="MobiDB-lite"/>
    </source>
</evidence>
<dbReference type="PANTHER" id="PTHR19932:SF10">
    <property type="entry name" value="WD REPEAT AND HMG-BOX DNA-BINDING PROTEIN 1"/>
    <property type="match status" value="1"/>
</dbReference>
<dbReference type="InterPro" id="IPR036322">
    <property type="entry name" value="WD40_repeat_dom_sf"/>
</dbReference>
<keyword evidence="1" id="KW-0853">WD repeat</keyword>
<dbReference type="InterPro" id="IPR022100">
    <property type="entry name" value="WDHD1/CFT4_beta-prop_2nd"/>
</dbReference>
<dbReference type="InterPro" id="IPR001680">
    <property type="entry name" value="WD40_rpt"/>
</dbReference>
<dbReference type="GO" id="GO:0000278">
    <property type="term" value="P:mitotic cell cycle"/>
    <property type="evidence" value="ECO:0007669"/>
    <property type="project" value="TreeGrafter"/>
</dbReference>
<dbReference type="Pfam" id="PF24815">
    <property type="entry name" value="HMG_WDHD1"/>
    <property type="match status" value="1"/>
</dbReference>
<feature type="DNA-binding region" description="HMG box" evidence="2">
    <location>
        <begin position="599"/>
        <end position="657"/>
    </location>
</feature>
<dbReference type="Proteomes" id="UP000762676">
    <property type="component" value="Unassembled WGS sequence"/>
</dbReference>
<dbReference type="InterPro" id="IPR057646">
    <property type="entry name" value="WD40_WDHD1_1st"/>
</dbReference>
<dbReference type="InterPro" id="IPR015943">
    <property type="entry name" value="WD40/YVTN_repeat-like_dom_sf"/>
</dbReference>
<dbReference type="GO" id="GO:0003682">
    <property type="term" value="F:chromatin binding"/>
    <property type="evidence" value="ECO:0007669"/>
    <property type="project" value="TreeGrafter"/>
</dbReference>
<dbReference type="SUPFAM" id="SSF47095">
    <property type="entry name" value="HMG-box"/>
    <property type="match status" value="1"/>
</dbReference>
<dbReference type="SUPFAM" id="SSF50978">
    <property type="entry name" value="WD40 repeat-like"/>
    <property type="match status" value="1"/>
</dbReference>
<dbReference type="SMART" id="SM00398">
    <property type="entry name" value="HMG"/>
    <property type="match status" value="1"/>
</dbReference>
<dbReference type="PROSITE" id="PS50082">
    <property type="entry name" value="WD_REPEATS_2"/>
    <property type="match status" value="2"/>
</dbReference>
<dbReference type="InterPro" id="IPR036910">
    <property type="entry name" value="HMG_box_dom_sf"/>
</dbReference>
<feature type="region of interest" description="Disordered" evidence="3">
    <location>
        <begin position="649"/>
        <end position="715"/>
    </location>
</feature>
<dbReference type="PROSITE" id="PS50118">
    <property type="entry name" value="HMG_BOX_2"/>
    <property type="match status" value="1"/>
</dbReference>
<reference evidence="5 6" key="1">
    <citation type="journal article" date="2021" name="Elife">
        <title>Chloroplast acquisition without the gene transfer in kleptoplastic sea slugs, Plakobranchus ocellatus.</title>
        <authorList>
            <person name="Maeda T."/>
            <person name="Takahashi S."/>
            <person name="Yoshida T."/>
            <person name="Shimamura S."/>
            <person name="Takaki Y."/>
            <person name="Nagai Y."/>
            <person name="Toyoda A."/>
            <person name="Suzuki Y."/>
            <person name="Arimoto A."/>
            <person name="Ishii H."/>
            <person name="Satoh N."/>
            <person name="Nishiyama T."/>
            <person name="Hasebe M."/>
            <person name="Maruyama T."/>
            <person name="Minagawa J."/>
            <person name="Obokata J."/>
            <person name="Shigenobu S."/>
        </authorList>
    </citation>
    <scope>NUCLEOTIDE SEQUENCE [LARGE SCALE GENOMIC DNA]</scope>
</reference>
<dbReference type="SUPFAM" id="SSF50993">
    <property type="entry name" value="Peptidase/esterase 'gauge' domain"/>
    <property type="match status" value="1"/>
</dbReference>
<dbReference type="InterPro" id="IPR055339">
    <property type="entry name" value="HMG-box_WDHD1"/>
</dbReference>
<evidence type="ECO:0000313" key="6">
    <source>
        <dbReference type="Proteomes" id="UP000762676"/>
    </source>
</evidence>
<keyword evidence="2 5" id="KW-0238">DNA-binding</keyword>
<dbReference type="Pfam" id="PF12341">
    <property type="entry name" value="Mcl1_mid"/>
    <property type="match status" value="1"/>
</dbReference>
<dbReference type="GO" id="GO:0006261">
    <property type="term" value="P:DNA-templated DNA replication"/>
    <property type="evidence" value="ECO:0007669"/>
    <property type="project" value="InterPro"/>
</dbReference>
<dbReference type="PANTHER" id="PTHR19932">
    <property type="entry name" value="WD REPEAT AND HMG-BOX DNA BINDING PROTEIN"/>
    <property type="match status" value="1"/>
</dbReference>
<feature type="repeat" description="WD" evidence="1">
    <location>
        <begin position="5"/>
        <end position="46"/>
    </location>
</feature>
<accession>A0AAV4F7W1</accession>
<dbReference type="GO" id="GO:0006281">
    <property type="term" value="P:DNA repair"/>
    <property type="evidence" value="ECO:0007669"/>
    <property type="project" value="TreeGrafter"/>
</dbReference>
<dbReference type="AlphaFoldDB" id="A0AAV4F7W1"/>
<name>A0AAV4F7W1_9GAST</name>
<feature type="compositionally biased region" description="Basic and acidic residues" evidence="3">
    <location>
        <begin position="670"/>
        <end position="696"/>
    </location>
</feature>
<dbReference type="SMART" id="SM00320">
    <property type="entry name" value="WD40"/>
    <property type="match status" value="5"/>
</dbReference>
<dbReference type="CDD" id="cd21993">
    <property type="entry name" value="HMG-box_WDHD1"/>
    <property type="match status" value="1"/>
</dbReference>
<keyword evidence="6" id="KW-1185">Reference proteome</keyword>
<proteinExistence type="predicted"/>
<organism evidence="5 6">
    <name type="scientific">Elysia marginata</name>
    <dbReference type="NCBI Taxonomy" id="1093978"/>
    <lineage>
        <taxon>Eukaryota</taxon>
        <taxon>Metazoa</taxon>
        <taxon>Spiralia</taxon>
        <taxon>Lophotrochozoa</taxon>
        <taxon>Mollusca</taxon>
        <taxon>Gastropoda</taxon>
        <taxon>Heterobranchia</taxon>
        <taxon>Euthyneura</taxon>
        <taxon>Panpulmonata</taxon>
        <taxon>Sacoglossa</taxon>
        <taxon>Placobranchoidea</taxon>
        <taxon>Plakobranchidae</taxon>
        <taxon>Elysia</taxon>
    </lineage>
</organism>